<evidence type="ECO:0000313" key="2">
    <source>
        <dbReference type="Proteomes" id="UP000515561"/>
    </source>
</evidence>
<dbReference type="Proteomes" id="UP000515561">
    <property type="component" value="Chromosome"/>
</dbReference>
<reference evidence="1 2" key="1">
    <citation type="journal article" date="2016" name="Int. J. Syst. Evol. Microbiol.">
        <title>Descriptions of Anaerotaenia torta gen. nov., sp. nov. and Anaerocolumna cellulosilytica gen. nov., sp. nov. isolated from a methanogenic reactor of cattle waste.</title>
        <authorList>
            <person name="Uek A."/>
            <person name="Ohtaki Y."/>
            <person name="Kaku N."/>
            <person name="Ueki K."/>
        </authorList>
    </citation>
    <scope>NUCLEOTIDE SEQUENCE [LARGE SCALE GENOMIC DNA]</scope>
    <source>
        <strain evidence="1 2">SN021</strain>
    </source>
</reference>
<dbReference type="EMBL" id="AP023367">
    <property type="protein sequence ID" value="BCJ94140.1"/>
    <property type="molecule type" value="Genomic_DNA"/>
</dbReference>
<organism evidence="1 2">
    <name type="scientific">Anaerocolumna cellulosilytica</name>
    <dbReference type="NCBI Taxonomy" id="433286"/>
    <lineage>
        <taxon>Bacteria</taxon>
        <taxon>Bacillati</taxon>
        <taxon>Bacillota</taxon>
        <taxon>Clostridia</taxon>
        <taxon>Lachnospirales</taxon>
        <taxon>Lachnospiraceae</taxon>
        <taxon>Anaerocolumna</taxon>
    </lineage>
</organism>
<gene>
    <name evidence="1" type="ORF">acsn021_17090</name>
</gene>
<dbReference type="RefSeq" id="WP_184091412.1">
    <property type="nucleotide sequence ID" value="NZ_AP023367.1"/>
</dbReference>
<dbReference type="KEGG" id="acel:acsn021_17090"/>
<protein>
    <submittedName>
        <fullName evidence="1">Uncharacterized protein</fullName>
    </submittedName>
</protein>
<sequence>MCEHYINLYNPKLGEKVLPVCFPPPIKAYLPISILSNIATANSKNYNWIMYNFIQIYKYIDNDKVETFPIQPFMYFDQASISCTCIDQTVMDINPINLIDNIINWINKMNYVVVYVNEGILPNTRLYQRKDFLHSQFIFGYDKSNSIFKVLNFSKENNDMSILDVSFKDLSYAFSHSSTSELYKNEKVSQSLKGKEFCIQLLKYKLEDKSYTEYELNLDIIKNSIRQYIHGENTSYDTNYFTGFIQGSWGINVYEDITGMLKREIIDPRIFCLLYEHKFFMKERLLLFDKLLGLEFDNVIDKASILKGLSFKYMFNKNIKAIDKMIQILHELKEEEIECLAKLYT</sequence>
<name>A0A6S6R421_9FIRM</name>
<keyword evidence="2" id="KW-1185">Reference proteome</keyword>
<evidence type="ECO:0000313" key="1">
    <source>
        <dbReference type="EMBL" id="BCJ94140.1"/>
    </source>
</evidence>
<accession>A0A6S6R421</accession>
<proteinExistence type="predicted"/>
<dbReference type="AlphaFoldDB" id="A0A6S6R421"/>